<dbReference type="PRINTS" id="PR01356">
    <property type="entry name" value="GFGPROTEIN"/>
</dbReference>
<dbReference type="Gene3D" id="3.40.630.30">
    <property type="match status" value="1"/>
</dbReference>
<dbReference type="PROSITE" id="PS00893">
    <property type="entry name" value="NUDIX_BOX"/>
    <property type="match status" value="1"/>
</dbReference>
<proteinExistence type="inferred from homology"/>
<keyword evidence="3 9" id="KW-0963">Cytoplasm</keyword>
<dbReference type="InterPro" id="IPR000086">
    <property type="entry name" value="NUDIX_hydrolase_dom"/>
</dbReference>
<accession>A0A9J7Z1G5</accession>
<evidence type="ECO:0000256" key="7">
    <source>
        <dbReference type="ARBA" id="ARBA00057091"/>
    </source>
</evidence>
<evidence type="ECO:0000256" key="5">
    <source>
        <dbReference type="ARBA" id="ARBA00023128"/>
    </source>
</evidence>
<dbReference type="InterPro" id="IPR020084">
    <property type="entry name" value="NUDIX_hydrolase_CS"/>
</dbReference>
<comment type="function">
    <text evidence="7 9">May contribute to the regulation of cell proliferation.</text>
</comment>
<dbReference type="PROSITE" id="PS51462">
    <property type="entry name" value="NUDIX"/>
    <property type="match status" value="1"/>
</dbReference>
<reference evidence="12" key="1">
    <citation type="submission" date="2025-08" db="UniProtKB">
        <authorList>
            <consortium name="Ensembl"/>
        </authorList>
    </citation>
    <scope>IDENTIFICATION</scope>
</reference>
<dbReference type="FunFam" id="3.90.79.10:FF:000027">
    <property type="entry name" value="nucleoside diphosphate-linked moiety X motif 6"/>
    <property type="match status" value="1"/>
</dbReference>
<reference evidence="12" key="2">
    <citation type="submission" date="2025-09" db="UniProtKB">
        <authorList>
            <consortium name="Ensembl"/>
        </authorList>
    </citation>
    <scope>IDENTIFICATION</scope>
</reference>
<evidence type="ECO:0000256" key="9">
    <source>
        <dbReference type="RuleBase" id="RU368106"/>
    </source>
</evidence>
<dbReference type="AlphaFoldDB" id="A0A9J7Z1G5"/>
<dbReference type="GO" id="GO:0047631">
    <property type="term" value="F:ADP-ribose diphosphatase activity"/>
    <property type="evidence" value="ECO:0007669"/>
    <property type="project" value="TreeGrafter"/>
</dbReference>
<dbReference type="CDD" id="cd04670">
    <property type="entry name" value="NUDIX_ASFGF2_Nudt6"/>
    <property type="match status" value="1"/>
</dbReference>
<dbReference type="Gene3D" id="3.90.79.10">
    <property type="entry name" value="Nucleoside Triphosphate Pyrophosphohydrolase"/>
    <property type="match status" value="1"/>
</dbReference>
<comment type="similarity">
    <text evidence="2 9">Belongs to the Nudix hydrolase family.</text>
</comment>
<keyword evidence="6 9" id="KW-0539">Nucleus</keyword>
<dbReference type="Gene3D" id="4.10.80.100">
    <property type="match status" value="1"/>
</dbReference>
<evidence type="ECO:0000256" key="3">
    <source>
        <dbReference type="ARBA" id="ARBA00022490"/>
    </source>
</evidence>
<dbReference type="GO" id="GO:0051287">
    <property type="term" value="F:NAD binding"/>
    <property type="evidence" value="ECO:0007669"/>
    <property type="project" value="TreeGrafter"/>
</dbReference>
<keyword evidence="5 9" id="KW-0496">Mitochondrion</keyword>
<evidence type="ECO:0000313" key="13">
    <source>
        <dbReference type="Proteomes" id="UP001108240"/>
    </source>
</evidence>
<dbReference type="InterPro" id="IPR040618">
    <property type="entry name" value="Pre-Nudix"/>
</dbReference>
<dbReference type="PANTHER" id="PTHR13994">
    <property type="entry name" value="NUDIX HYDROLASE RELATED"/>
    <property type="match status" value="1"/>
</dbReference>
<keyword evidence="10" id="KW-0812">Transmembrane</keyword>
<evidence type="ECO:0000256" key="1">
    <source>
        <dbReference type="ARBA" id="ARBA00004123"/>
    </source>
</evidence>
<evidence type="ECO:0000256" key="8">
    <source>
        <dbReference type="ARBA" id="ARBA00068898"/>
    </source>
</evidence>
<protein>
    <recommendedName>
        <fullName evidence="8 9">Nucleoside diphosphate-linked moiety X motif 6</fullName>
        <shortName evidence="9">Nudix motif 6</shortName>
        <ecNumber evidence="9">3.6.1.-</ecNumber>
    </recommendedName>
</protein>
<dbReference type="GeneTree" id="ENSGT00390000008458"/>
<dbReference type="Ensembl" id="ENSCCRT00000132396.1">
    <property type="protein sequence ID" value="ENSCCRP00000126769.1"/>
    <property type="gene ID" value="ENSCCRG00000064015.1"/>
</dbReference>
<keyword evidence="10" id="KW-0472">Membrane</keyword>
<dbReference type="GO" id="GO:0005739">
    <property type="term" value="C:mitochondrion"/>
    <property type="evidence" value="ECO:0007669"/>
    <property type="project" value="UniProtKB-SubCell"/>
</dbReference>
<comment type="subcellular location">
    <subcellularLocation>
        <location evidence="9">Cytoplasm</location>
    </subcellularLocation>
    <subcellularLocation>
        <location evidence="1 9">Nucleus</location>
    </subcellularLocation>
    <subcellularLocation>
        <location evidence="9">Mitochondrion</location>
    </subcellularLocation>
</comment>
<dbReference type="InterPro" id="IPR015797">
    <property type="entry name" value="NUDIX_hydrolase-like_dom_sf"/>
</dbReference>
<dbReference type="InterPro" id="IPR003293">
    <property type="entry name" value="Nudix_hydrolase6-like"/>
</dbReference>
<comment type="subunit">
    <text evidence="9">Monomer and homodimer.</text>
</comment>
<keyword evidence="10" id="KW-1133">Transmembrane helix</keyword>
<evidence type="ECO:0000256" key="10">
    <source>
        <dbReference type="SAM" id="Phobius"/>
    </source>
</evidence>
<dbReference type="Pfam" id="PF00293">
    <property type="entry name" value="NUDIX"/>
    <property type="match status" value="1"/>
</dbReference>
<evidence type="ECO:0000259" key="11">
    <source>
        <dbReference type="PROSITE" id="PS51462"/>
    </source>
</evidence>
<dbReference type="GO" id="GO:0035529">
    <property type="term" value="F:NADH pyrophosphatase activity"/>
    <property type="evidence" value="ECO:0007669"/>
    <property type="project" value="TreeGrafter"/>
</dbReference>
<dbReference type="OMA" id="WRAEGHI"/>
<evidence type="ECO:0000256" key="4">
    <source>
        <dbReference type="ARBA" id="ARBA00022801"/>
    </source>
</evidence>
<feature type="domain" description="Nudix hydrolase" evidence="11">
    <location>
        <begin position="193"/>
        <end position="328"/>
    </location>
</feature>
<evidence type="ECO:0000313" key="12">
    <source>
        <dbReference type="Ensembl" id="ENSCCRP00000126769.1"/>
    </source>
</evidence>
<keyword evidence="13" id="KW-1185">Reference proteome</keyword>
<dbReference type="FunFam" id="3.40.630.30:FF:000062">
    <property type="entry name" value="Nucleoside diphosphate-linked moiety X motif 6"/>
    <property type="match status" value="1"/>
</dbReference>
<dbReference type="Proteomes" id="UP001108240">
    <property type="component" value="Unplaced"/>
</dbReference>
<sequence length="361" mass="40243">MGSYTRINVFVILGWGFSYEDDHIWAGVLKIKNLWLCNFICASTGVITRLLGCWVFCVMVSWILSAGVRRVSSVLRRFSSVVSAGSARSGSGCQERLCPPLLSGDVDRFGGVTVRDFPPDISEDEFSELLRVSLSRWRSDGRVAAWLHVPIALSRLSAAAAHLGFSFHHARRDEAVLSLWLGPGEDRLPAFATHQVGVAGAVVDESNGKVLVVQDRNKTTNAWKFPGGLSDLGENIGETAVREVFEETGVRSQFCSLLSVRQQHNHPGAFGMSDMYLICRLSPLSFRIDFCTQECLRCEWLDLTELAKTSETTPITSRVARLLLYGLENGFQNIDLTMEQMPAVYSGRFYQLYHRRLPETP</sequence>
<feature type="transmembrane region" description="Helical" evidence="10">
    <location>
        <begin position="46"/>
        <end position="68"/>
    </location>
</feature>
<name>A0A9J7Z1G5_CYPCA</name>
<keyword evidence="4 9" id="KW-0378">Hydrolase</keyword>
<evidence type="ECO:0000256" key="6">
    <source>
        <dbReference type="ARBA" id="ARBA00023242"/>
    </source>
</evidence>
<dbReference type="PANTHER" id="PTHR13994:SF46">
    <property type="entry name" value="NUCLEOSIDE DIPHOSPHATE-LINKED MOIETY X MOTIF 6"/>
    <property type="match status" value="1"/>
</dbReference>
<dbReference type="SUPFAM" id="SSF55811">
    <property type="entry name" value="Nudix"/>
    <property type="match status" value="1"/>
</dbReference>
<evidence type="ECO:0000256" key="2">
    <source>
        <dbReference type="ARBA" id="ARBA00005582"/>
    </source>
</evidence>
<dbReference type="Pfam" id="PF18290">
    <property type="entry name" value="Nudix_hydro"/>
    <property type="match status" value="1"/>
</dbReference>
<organism evidence="12 13">
    <name type="scientific">Cyprinus carpio carpio</name>
    <dbReference type="NCBI Taxonomy" id="630221"/>
    <lineage>
        <taxon>Eukaryota</taxon>
        <taxon>Metazoa</taxon>
        <taxon>Chordata</taxon>
        <taxon>Craniata</taxon>
        <taxon>Vertebrata</taxon>
        <taxon>Euteleostomi</taxon>
        <taxon>Actinopterygii</taxon>
        <taxon>Neopterygii</taxon>
        <taxon>Teleostei</taxon>
        <taxon>Ostariophysi</taxon>
        <taxon>Cypriniformes</taxon>
        <taxon>Cyprinidae</taxon>
        <taxon>Cyprininae</taxon>
        <taxon>Cyprinus</taxon>
    </lineage>
</organism>
<dbReference type="EC" id="3.6.1.-" evidence="9"/>
<dbReference type="GO" id="GO:0005634">
    <property type="term" value="C:nucleus"/>
    <property type="evidence" value="ECO:0007669"/>
    <property type="project" value="UniProtKB-SubCell"/>
</dbReference>